<keyword evidence="1" id="KW-1133">Transmembrane helix</keyword>
<feature type="transmembrane region" description="Helical" evidence="1">
    <location>
        <begin position="33"/>
        <end position="58"/>
    </location>
</feature>
<gene>
    <name evidence="2" type="ORF">NP493_392g03000</name>
</gene>
<keyword evidence="3" id="KW-1185">Reference proteome</keyword>
<evidence type="ECO:0000313" key="3">
    <source>
        <dbReference type="Proteomes" id="UP001209878"/>
    </source>
</evidence>
<sequence>MKCLSFKTAVGGIEPLSPRLTVRRSTMRPPFPILTALFCSRCSILFPCLLLHPVMFLCNKSHIFTKQKYTYV</sequence>
<comment type="caution">
    <text evidence="2">The sequence shown here is derived from an EMBL/GenBank/DDBJ whole genome shotgun (WGS) entry which is preliminary data.</text>
</comment>
<keyword evidence="1" id="KW-0812">Transmembrane</keyword>
<name>A0AAD9L1D6_RIDPI</name>
<dbReference type="EMBL" id="JAODUO010000391">
    <property type="protein sequence ID" value="KAK2181579.1"/>
    <property type="molecule type" value="Genomic_DNA"/>
</dbReference>
<accession>A0AAD9L1D6</accession>
<organism evidence="2 3">
    <name type="scientific">Ridgeia piscesae</name>
    <name type="common">Tubeworm</name>
    <dbReference type="NCBI Taxonomy" id="27915"/>
    <lineage>
        <taxon>Eukaryota</taxon>
        <taxon>Metazoa</taxon>
        <taxon>Spiralia</taxon>
        <taxon>Lophotrochozoa</taxon>
        <taxon>Annelida</taxon>
        <taxon>Polychaeta</taxon>
        <taxon>Sedentaria</taxon>
        <taxon>Canalipalpata</taxon>
        <taxon>Sabellida</taxon>
        <taxon>Siboglinidae</taxon>
        <taxon>Ridgeia</taxon>
    </lineage>
</organism>
<keyword evidence="1" id="KW-0472">Membrane</keyword>
<evidence type="ECO:0000256" key="1">
    <source>
        <dbReference type="SAM" id="Phobius"/>
    </source>
</evidence>
<evidence type="ECO:0000313" key="2">
    <source>
        <dbReference type="EMBL" id="KAK2181579.1"/>
    </source>
</evidence>
<reference evidence="2" key="1">
    <citation type="journal article" date="2023" name="Mol. Biol. Evol.">
        <title>Third-Generation Sequencing Reveals the Adaptive Role of the Epigenome in Three Deep-Sea Polychaetes.</title>
        <authorList>
            <person name="Perez M."/>
            <person name="Aroh O."/>
            <person name="Sun Y."/>
            <person name="Lan Y."/>
            <person name="Juniper S.K."/>
            <person name="Young C.R."/>
            <person name="Angers B."/>
            <person name="Qian P.Y."/>
        </authorList>
    </citation>
    <scope>NUCLEOTIDE SEQUENCE</scope>
    <source>
        <strain evidence="2">R07B-5</strain>
    </source>
</reference>
<dbReference type="AlphaFoldDB" id="A0AAD9L1D6"/>
<proteinExistence type="predicted"/>
<dbReference type="Proteomes" id="UP001209878">
    <property type="component" value="Unassembled WGS sequence"/>
</dbReference>
<protein>
    <submittedName>
        <fullName evidence="2">Uncharacterized protein</fullName>
    </submittedName>
</protein>